<name>A0A379U498_SALDZ</name>
<organism evidence="1 2">
    <name type="scientific">Salmonella diarizonae</name>
    <dbReference type="NCBI Taxonomy" id="59204"/>
    <lineage>
        <taxon>Bacteria</taxon>
        <taxon>Pseudomonadati</taxon>
        <taxon>Pseudomonadota</taxon>
        <taxon>Gammaproteobacteria</taxon>
        <taxon>Enterobacterales</taxon>
        <taxon>Enterobacteriaceae</taxon>
        <taxon>Salmonella</taxon>
    </lineage>
</organism>
<sequence>MSEYHEFSAMKVSQPFADYYACVIPSDTLKEISFSLEAENVNGKNPRCSAITE</sequence>
<proteinExistence type="predicted"/>
<evidence type="ECO:0000313" key="2">
    <source>
        <dbReference type="Proteomes" id="UP000254633"/>
    </source>
</evidence>
<dbReference type="EMBL" id="UGXH01000003">
    <property type="protein sequence ID" value="SUG57651.1"/>
    <property type="molecule type" value="Genomic_DNA"/>
</dbReference>
<reference evidence="1 2" key="1">
    <citation type="submission" date="2018-06" db="EMBL/GenBank/DDBJ databases">
        <authorList>
            <consortium name="Pathogen Informatics"/>
            <person name="Doyle S."/>
        </authorList>
    </citation>
    <scope>NUCLEOTIDE SEQUENCE [LARGE SCALE GENOMIC DNA]</scope>
    <source>
        <strain evidence="1 2">NCTC10060</strain>
    </source>
</reference>
<gene>
    <name evidence="1" type="ORF">NCTC10060_04880</name>
</gene>
<accession>A0A379U498</accession>
<dbReference type="Proteomes" id="UP000254633">
    <property type="component" value="Unassembled WGS sequence"/>
</dbReference>
<evidence type="ECO:0000313" key="1">
    <source>
        <dbReference type="EMBL" id="SUG57651.1"/>
    </source>
</evidence>
<dbReference type="AlphaFoldDB" id="A0A379U498"/>
<protein>
    <submittedName>
        <fullName evidence="1">Uncharacterized protein</fullName>
    </submittedName>
</protein>